<dbReference type="Proteomes" id="UP000245461">
    <property type="component" value="Unassembled WGS sequence"/>
</dbReference>
<dbReference type="RefSeq" id="WP_109901934.1">
    <property type="nucleotide sequence ID" value="NZ_QGLE01000001.1"/>
</dbReference>
<comment type="caution">
    <text evidence="2">The sequence shown here is derived from an EMBL/GenBank/DDBJ whole genome shotgun (WGS) entry which is preliminary data.</text>
</comment>
<reference evidence="2 3" key="1">
    <citation type="submission" date="2018-05" db="EMBL/GenBank/DDBJ databases">
        <title>Zavarzinia sp. HR-AS.</title>
        <authorList>
            <person name="Lee Y."/>
            <person name="Jeon C.O."/>
        </authorList>
    </citation>
    <scope>NUCLEOTIDE SEQUENCE [LARGE SCALE GENOMIC DNA]</scope>
    <source>
        <strain evidence="2 3">HR-AS</strain>
    </source>
</reference>
<protein>
    <recommendedName>
        <fullName evidence="4">Superinfection immunity protein</fullName>
    </recommendedName>
</protein>
<organism evidence="2 3">
    <name type="scientific">Zavarzinia aquatilis</name>
    <dbReference type="NCBI Taxonomy" id="2211142"/>
    <lineage>
        <taxon>Bacteria</taxon>
        <taxon>Pseudomonadati</taxon>
        <taxon>Pseudomonadota</taxon>
        <taxon>Alphaproteobacteria</taxon>
        <taxon>Rhodospirillales</taxon>
        <taxon>Zavarziniaceae</taxon>
        <taxon>Zavarzinia</taxon>
    </lineage>
</organism>
<dbReference type="AlphaFoldDB" id="A0A317EFC5"/>
<keyword evidence="1" id="KW-0472">Membrane</keyword>
<keyword evidence="1" id="KW-1133">Transmembrane helix</keyword>
<evidence type="ECO:0008006" key="4">
    <source>
        <dbReference type="Google" id="ProtNLM"/>
    </source>
</evidence>
<evidence type="ECO:0000313" key="3">
    <source>
        <dbReference type="Proteomes" id="UP000245461"/>
    </source>
</evidence>
<sequence length="65" mass="7242">MESVLGILIAIGFFLPSIIAGQRRVLGHNAVILLNLMVVTWPWALAFAFSPFTRDFLDGCDRPPR</sequence>
<evidence type="ECO:0000256" key="1">
    <source>
        <dbReference type="SAM" id="Phobius"/>
    </source>
</evidence>
<keyword evidence="1" id="KW-0812">Transmembrane</keyword>
<dbReference type="EMBL" id="QGLE01000001">
    <property type="protein sequence ID" value="PWR25697.1"/>
    <property type="molecule type" value="Genomic_DNA"/>
</dbReference>
<keyword evidence="3" id="KW-1185">Reference proteome</keyword>
<proteinExistence type="predicted"/>
<accession>A0A317EFC5</accession>
<feature type="transmembrane region" description="Helical" evidence="1">
    <location>
        <begin position="30"/>
        <end position="49"/>
    </location>
</feature>
<name>A0A317EFC5_9PROT</name>
<evidence type="ECO:0000313" key="2">
    <source>
        <dbReference type="EMBL" id="PWR25697.1"/>
    </source>
</evidence>
<gene>
    <name evidence="2" type="ORF">DKG74_01670</name>
</gene>